<dbReference type="Proteomes" id="UP000681720">
    <property type="component" value="Unassembled WGS sequence"/>
</dbReference>
<gene>
    <name evidence="1" type="ORF">GIL414_LOCUS20706</name>
</gene>
<proteinExistence type="predicted"/>
<protein>
    <submittedName>
        <fullName evidence="1">Uncharacterized protein</fullName>
    </submittedName>
</protein>
<sequence>MEHFDRAIELDSDHSAAAFAGKGWLLLKGKERLIFSKQQDLDYKESAVRVFNRALEILSDEMAVLTSIQTLLQQRCSNINTALSKQLIQKVNILGTYCNSLENVVTVVRKSQRLIQ</sequence>
<comment type="caution">
    <text evidence="1">The sequence shown here is derived from an EMBL/GenBank/DDBJ whole genome shotgun (WGS) entry which is preliminary data.</text>
</comment>
<dbReference type="AlphaFoldDB" id="A0A8S2RNA6"/>
<reference evidence="1" key="1">
    <citation type="submission" date="2021-02" db="EMBL/GenBank/DDBJ databases">
        <authorList>
            <person name="Nowell W R."/>
        </authorList>
    </citation>
    <scope>NUCLEOTIDE SEQUENCE</scope>
</reference>
<name>A0A8S2RNA6_9BILA</name>
<organism evidence="1 2">
    <name type="scientific">Rotaria magnacalcarata</name>
    <dbReference type="NCBI Taxonomy" id="392030"/>
    <lineage>
        <taxon>Eukaryota</taxon>
        <taxon>Metazoa</taxon>
        <taxon>Spiralia</taxon>
        <taxon>Gnathifera</taxon>
        <taxon>Rotifera</taxon>
        <taxon>Eurotatoria</taxon>
        <taxon>Bdelloidea</taxon>
        <taxon>Philodinida</taxon>
        <taxon>Philodinidae</taxon>
        <taxon>Rotaria</taxon>
    </lineage>
</organism>
<accession>A0A8S2RNA6</accession>
<dbReference type="EMBL" id="CAJOBJ010014918">
    <property type="protein sequence ID" value="CAF4179071.1"/>
    <property type="molecule type" value="Genomic_DNA"/>
</dbReference>
<evidence type="ECO:0000313" key="2">
    <source>
        <dbReference type="Proteomes" id="UP000681720"/>
    </source>
</evidence>
<evidence type="ECO:0000313" key="1">
    <source>
        <dbReference type="EMBL" id="CAF4179071.1"/>
    </source>
</evidence>
<feature type="non-terminal residue" evidence="1">
    <location>
        <position position="116"/>
    </location>
</feature>